<protein>
    <submittedName>
        <fullName evidence="6">Histone-lysine N-methyltransferase SETD2-like</fullName>
    </submittedName>
</protein>
<name>A0A6P4XB31_BRABE</name>
<feature type="compositionally biased region" description="Pro residues" evidence="3">
    <location>
        <begin position="50"/>
        <end position="71"/>
    </location>
</feature>
<dbReference type="SMART" id="SM00456">
    <property type="entry name" value="WW"/>
    <property type="match status" value="1"/>
</dbReference>
<dbReference type="CDD" id="cd00201">
    <property type="entry name" value="WW"/>
    <property type="match status" value="1"/>
</dbReference>
<dbReference type="KEGG" id="bbel:109461717"/>
<feature type="region of interest" description="Disordered" evidence="3">
    <location>
        <begin position="206"/>
        <end position="247"/>
    </location>
</feature>
<feature type="compositionally biased region" description="Low complexity" evidence="3">
    <location>
        <begin position="1"/>
        <end position="14"/>
    </location>
</feature>
<comment type="subcellular location">
    <subcellularLocation>
        <location evidence="1">Nucleus</location>
    </subcellularLocation>
</comment>
<dbReference type="GO" id="GO:0046975">
    <property type="term" value="F:histone H3K36 methyltransferase activity"/>
    <property type="evidence" value="ECO:0007669"/>
    <property type="project" value="InterPro"/>
</dbReference>
<organism evidence="5 6">
    <name type="scientific">Branchiostoma belcheri</name>
    <name type="common">Amphioxus</name>
    <dbReference type="NCBI Taxonomy" id="7741"/>
    <lineage>
        <taxon>Eukaryota</taxon>
        <taxon>Metazoa</taxon>
        <taxon>Chordata</taxon>
        <taxon>Cephalochordata</taxon>
        <taxon>Leptocardii</taxon>
        <taxon>Amphioxiformes</taxon>
        <taxon>Branchiostomatidae</taxon>
        <taxon>Branchiostoma</taxon>
    </lineage>
</organism>
<dbReference type="Proteomes" id="UP000515135">
    <property type="component" value="Unplaced"/>
</dbReference>
<dbReference type="GO" id="GO:0005634">
    <property type="term" value="C:nucleus"/>
    <property type="evidence" value="ECO:0007669"/>
    <property type="project" value="TreeGrafter"/>
</dbReference>
<feature type="region of interest" description="Disordered" evidence="3">
    <location>
        <begin position="1"/>
        <end position="79"/>
    </location>
</feature>
<dbReference type="InterPro" id="IPR036020">
    <property type="entry name" value="WW_dom_sf"/>
</dbReference>
<dbReference type="GeneID" id="109461717"/>
<evidence type="ECO:0000256" key="2">
    <source>
        <dbReference type="ARBA" id="ARBA00023242"/>
    </source>
</evidence>
<dbReference type="InterPro" id="IPR042294">
    <property type="entry name" value="SETD2_animal"/>
</dbReference>
<dbReference type="AlphaFoldDB" id="A0A6P4XB31"/>
<proteinExistence type="predicted"/>
<sequence>MQQPVQPRQQQIPVTPQPLPSAPPPAQQQQQPQWEQGQPVSYVVNQQQQQPPPYDIPQPPIVPPHQIPPPQQQQQQQQNIVYQQPMTYTVQPTYVQPQPPPRAVLPQPPQVQYIQPGPGESQFYPQPQGVMIQPTYSQSGLVHTQVMQPIQQQAVMVTPQPVVMQPPDIPSPPKPRMLRLPPNWRAARDQEGKVYYYHAVTRQTQWDPPSWDGNEPELGGDEADMDLGTPTHDDHHKGKRKPTKADADTSCETARKCKDVFRKKMATFVVSILNPYRKPDCKHGRITSTEDFKHLARKLTHGIMNKELKHCRHVEDLEVNENVKSKAREYVRKYMSKFDGLYQSSPREEV</sequence>
<evidence type="ECO:0000313" key="5">
    <source>
        <dbReference type="Proteomes" id="UP000515135"/>
    </source>
</evidence>
<evidence type="ECO:0000256" key="1">
    <source>
        <dbReference type="ARBA" id="ARBA00004123"/>
    </source>
</evidence>
<dbReference type="InterPro" id="IPR013257">
    <property type="entry name" value="SRI"/>
</dbReference>
<dbReference type="InterPro" id="IPR038190">
    <property type="entry name" value="SRI_sf"/>
</dbReference>
<feature type="compositionally biased region" description="Pro residues" evidence="3">
    <location>
        <begin position="15"/>
        <end position="26"/>
    </location>
</feature>
<evidence type="ECO:0000256" key="3">
    <source>
        <dbReference type="SAM" id="MobiDB-lite"/>
    </source>
</evidence>
<feature type="region of interest" description="Disordered" evidence="3">
    <location>
        <begin position="92"/>
        <end position="127"/>
    </location>
</feature>
<dbReference type="GO" id="GO:0005694">
    <property type="term" value="C:chromosome"/>
    <property type="evidence" value="ECO:0007669"/>
    <property type="project" value="InterPro"/>
</dbReference>
<feature type="compositionally biased region" description="Acidic residues" evidence="3">
    <location>
        <begin position="214"/>
        <end position="225"/>
    </location>
</feature>
<dbReference type="SUPFAM" id="SSF51045">
    <property type="entry name" value="WW domain"/>
    <property type="match status" value="1"/>
</dbReference>
<feature type="compositionally biased region" description="Pro residues" evidence="3">
    <location>
        <begin position="97"/>
        <end position="109"/>
    </location>
</feature>
<evidence type="ECO:0000313" key="6">
    <source>
        <dbReference type="RefSeq" id="XP_019613665.1"/>
    </source>
</evidence>
<reference evidence="6" key="1">
    <citation type="submission" date="2025-08" db="UniProtKB">
        <authorList>
            <consortium name="RefSeq"/>
        </authorList>
    </citation>
    <scope>IDENTIFICATION</scope>
    <source>
        <tissue evidence="6">Gonad</tissue>
    </source>
</reference>
<feature type="domain" description="WW" evidence="4">
    <location>
        <begin position="178"/>
        <end position="211"/>
    </location>
</feature>
<dbReference type="PANTHER" id="PTHR46711">
    <property type="entry name" value="HISTONE-LYSINE N-METHYLTRANSFERASE SETD2"/>
    <property type="match status" value="1"/>
</dbReference>
<keyword evidence="5" id="KW-1185">Reference proteome</keyword>
<dbReference type="GO" id="GO:0006355">
    <property type="term" value="P:regulation of DNA-templated transcription"/>
    <property type="evidence" value="ECO:0007669"/>
    <property type="project" value="InterPro"/>
</dbReference>
<dbReference type="Pfam" id="PF00397">
    <property type="entry name" value="WW"/>
    <property type="match status" value="1"/>
</dbReference>
<dbReference type="OrthoDB" id="422362at2759"/>
<dbReference type="InterPro" id="IPR001202">
    <property type="entry name" value="WW_dom"/>
</dbReference>
<dbReference type="Gene3D" id="2.20.70.10">
    <property type="match status" value="1"/>
</dbReference>
<dbReference type="Gene3D" id="1.10.1740.100">
    <property type="entry name" value="Set2, Rpb1 interacting domain"/>
    <property type="match status" value="1"/>
</dbReference>
<dbReference type="PANTHER" id="PTHR46711:SF1">
    <property type="entry name" value="HISTONE-LYSINE N-METHYLTRANSFERASE SETD2"/>
    <property type="match status" value="1"/>
</dbReference>
<accession>A0A6P4XB31</accession>
<evidence type="ECO:0000259" key="4">
    <source>
        <dbReference type="PROSITE" id="PS50020"/>
    </source>
</evidence>
<keyword evidence="2" id="KW-0539">Nucleus</keyword>
<dbReference type="RefSeq" id="XP_019613665.1">
    <property type="nucleotide sequence ID" value="XM_019758106.1"/>
</dbReference>
<dbReference type="PROSITE" id="PS50020">
    <property type="entry name" value="WW_DOMAIN_2"/>
    <property type="match status" value="1"/>
</dbReference>
<dbReference type="PROSITE" id="PS01159">
    <property type="entry name" value="WW_DOMAIN_1"/>
    <property type="match status" value="1"/>
</dbReference>
<feature type="compositionally biased region" description="Low complexity" evidence="3">
    <location>
        <begin position="27"/>
        <end position="49"/>
    </location>
</feature>
<dbReference type="Pfam" id="PF08236">
    <property type="entry name" value="SRI"/>
    <property type="match status" value="1"/>
</dbReference>
<gene>
    <name evidence="6" type="primary">LOC109461717</name>
</gene>